<dbReference type="InterPro" id="IPR000056">
    <property type="entry name" value="Ribul_P_3_epim-like"/>
</dbReference>
<evidence type="ECO:0000256" key="2">
    <source>
        <dbReference type="ARBA" id="ARBA00023235"/>
    </source>
</evidence>
<dbReference type="InterPro" id="IPR011060">
    <property type="entry name" value="RibuloseP-bd_barrel"/>
</dbReference>
<dbReference type="PANTHER" id="PTHR11749">
    <property type="entry name" value="RIBULOSE-5-PHOSPHATE-3-EPIMERASE"/>
    <property type="match status" value="1"/>
</dbReference>
<accession>A0A1F8E9A7</accession>
<dbReference type="Gene3D" id="3.20.20.70">
    <property type="entry name" value="Aldolase class I"/>
    <property type="match status" value="1"/>
</dbReference>
<dbReference type="STRING" id="1802660.A2735_03315"/>
<keyword evidence="1" id="KW-0479">Metal-binding</keyword>
<dbReference type="SUPFAM" id="SSF51366">
    <property type="entry name" value="Ribulose-phoshate binding barrel"/>
    <property type="match status" value="1"/>
</dbReference>
<evidence type="ECO:0000256" key="1">
    <source>
        <dbReference type="ARBA" id="ARBA00022723"/>
    </source>
</evidence>
<dbReference type="EMBL" id="MGJA01000013">
    <property type="protein sequence ID" value="OGM97372.1"/>
    <property type="molecule type" value="Genomic_DNA"/>
</dbReference>
<keyword evidence="2" id="KW-0413">Isomerase</keyword>
<evidence type="ECO:0000313" key="3">
    <source>
        <dbReference type="EMBL" id="OGM97372.1"/>
    </source>
</evidence>
<evidence type="ECO:0000313" key="4">
    <source>
        <dbReference type="Proteomes" id="UP000178520"/>
    </source>
</evidence>
<proteinExistence type="predicted"/>
<dbReference type="GO" id="GO:0016857">
    <property type="term" value="F:racemase and epimerase activity, acting on carbohydrates and derivatives"/>
    <property type="evidence" value="ECO:0007669"/>
    <property type="project" value="InterPro"/>
</dbReference>
<protein>
    <recommendedName>
        <fullName evidence="5">Ribulose-phosphate 3-epimerase</fullName>
    </recommendedName>
</protein>
<dbReference type="InterPro" id="IPR013785">
    <property type="entry name" value="Aldolase_TIM"/>
</dbReference>
<dbReference type="Proteomes" id="UP000178520">
    <property type="component" value="Unassembled WGS sequence"/>
</dbReference>
<comment type="caution">
    <text evidence="3">The sequence shown here is derived from an EMBL/GenBank/DDBJ whole genome shotgun (WGS) entry which is preliminary data.</text>
</comment>
<sequence length="221" mass="24504">MIQILPAILAETPEQFKQMVEKVSPFASVLHLDTSDGVFTDTKFIGPDVLASSPANIEWSAHLMVQNPENIILSWLDLPNVKRIIFHIETTDPALVHKDGVNKTQEIIDTVHNAGKEIGIALNPETNIEAVEPFMEQVDFVQFMSVHPGQYGAEFLPDVLNKVSDFHIKHPNVKIAIDGGVNPERIPAMQKAGVSIFISGGYIMNSDNPEKAIAELKDRFR</sequence>
<reference evidence="3 4" key="1">
    <citation type="journal article" date="2016" name="Nat. Commun.">
        <title>Thousands of microbial genomes shed light on interconnected biogeochemical processes in an aquifer system.</title>
        <authorList>
            <person name="Anantharaman K."/>
            <person name="Brown C.T."/>
            <person name="Hug L.A."/>
            <person name="Sharon I."/>
            <person name="Castelle C.J."/>
            <person name="Probst A.J."/>
            <person name="Thomas B.C."/>
            <person name="Singh A."/>
            <person name="Wilkins M.J."/>
            <person name="Karaoz U."/>
            <person name="Brodie E.L."/>
            <person name="Williams K.H."/>
            <person name="Hubbard S.S."/>
            <person name="Banfield J.F."/>
        </authorList>
    </citation>
    <scope>NUCLEOTIDE SEQUENCE [LARGE SCALE GENOMIC DNA]</scope>
</reference>
<gene>
    <name evidence="3" type="ORF">A2735_03315</name>
</gene>
<dbReference type="AlphaFoldDB" id="A0A1F8E9A7"/>
<evidence type="ECO:0008006" key="5">
    <source>
        <dbReference type="Google" id="ProtNLM"/>
    </source>
</evidence>
<dbReference type="GO" id="GO:0005975">
    <property type="term" value="P:carbohydrate metabolic process"/>
    <property type="evidence" value="ECO:0007669"/>
    <property type="project" value="InterPro"/>
</dbReference>
<organism evidence="3 4">
    <name type="scientific">Candidatus Yanofskybacteria bacterium RIFCSPHIGHO2_01_FULL_41_21</name>
    <dbReference type="NCBI Taxonomy" id="1802660"/>
    <lineage>
        <taxon>Bacteria</taxon>
        <taxon>Candidatus Yanofskyibacteriota</taxon>
    </lineage>
</organism>
<dbReference type="GO" id="GO:0046872">
    <property type="term" value="F:metal ion binding"/>
    <property type="evidence" value="ECO:0007669"/>
    <property type="project" value="UniProtKB-KW"/>
</dbReference>
<name>A0A1F8E9A7_9BACT</name>
<dbReference type="Pfam" id="PF00834">
    <property type="entry name" value="Ribul_P_3_epim"/>
    <property type="match status" value="1"/>
</dbReference>